<dbReference type="Proteomes" id="UP000290682">
    <property type="component" value="Unassembled WGS sequence"/>
</dbReference>
<evidence type="ECO:0000313" key="5">
    <source>
        <dbReference type="Proteomes" id="UP000290682"/>
    </source>
</evidence>
<evidence type="ECO:0000259" key="2">
    <source>
        <dbReference type="PROSITE" id="PS50111"/>
    </source>
</evidence>
<dbReference type="CDD" id="cd11386">
    <property type="entry name" value="MCP_signal"/>
    <property type="match status" value="1"/>
</dbReference>
<feature type="domain" description="PAC" evidence="3">
    <location>
        <begin position="92"/>
        <end position="144"/>
    </location>
</feature>
<dbReference type="RefSeq" id="WP_129212685.1">
    <property type="nucleotide sequence ID" value="NZ_REGR01000006.1"/>
</dbReference>
<dbReference type="Gene3D" id="1.10.287.950">
    <property type="entry name" value="Methyl-accepting chemotaxis protein"/>
    <property type="match status" value="1"/>
</dbReference>
<dbReference type="SMART" id="SM00091">
    <property type="entry name" value="PAS"/>
    <property type="match status" value="2"/>
</dbReference>
<dbReference type="SUPFAM" id="SSF55785">
    <property type="entry name" value="PYP-like sensor domain (PAS domain)"/>
    <property type="match status" value="2"/>
</dbReference>
<comment type="caution">
    <text evidence="4">The sequence shown here is derived from an EMBL/GenBank/DDBJ whole genome shotgun (WGS) entry which is preliminary data.</text>
</comment>
<dbReference type="CDD" id="cd00130">
    <property type="entry name" value="PAS"/>
    <property type="match status" value="2"/>
</dbReference>
<dbReference type="InterPro" id="IPR000014">
    <property type="entry name" value="PAS"/>
</dbReference>
<gene>
    <name evidence="4" type="ORF">EBB06_08000</name>
</gene>
<feature type="domain" description="Methyl-accepting transducer" evidence="2">
    <location>
        <begin position="251"/>
        <end position="442"/>
    </location>
</feature>
<dbReference type="InterPro" id="IPR013655">
    <property type="entry name" value="PAS_fold_3"/>
</dbReference>
<dbReference type="NCBIfam" id="TIGR00229">
    <property type="entry name" value="sensory_box"/>
    <property type="match status" value="2"/>
</dbReference>
<dbReference type="PROSITE" id="PS50111">
    <property type="entry name" value="CHEMOTAXIS_TRANSDUC_2"/>
    <property type="match status" value="1"/>
</dbReference>
<dbReference type="PANTHER" id="PTHR24422:SF10">
    <property type="entry name" value="CHEMOTAXIS PROTEIN METHYLTRANSFERASE 2"/>
    <property type="match status" value="1"/>
</dbReference>
<protein>
    <submittedName>
        <fullName evidence="4">PAS domain-containing protein</fullName>
    </submittedName>
</protein>
<dbReference type="InterPro" id="IPR000700">
    <property type="entry name" value="PAS-assoc_C"/>
</dbReference>
<dbReference type="InterPro" id="IPR001610">
    <property type="entry name" value="PAC"/>
</dbReference>
<evidence type="ECO:0000313" key="4">
    <source>
        <dbReference type="EMBL" id="RXZ43809.1"/>
    </source>
</evidence>
<accession>A0ABY0FCZ3</accession>
<dbReference type="Pfam" id="PF13426">
    <property type="entry name" value="PAS_9"/>
    <property type="match status" value="1"/>
</dbReference>
<feature type="domain" description="PAC" evidence="3">
    <location>
        <begin position="214"/>
        <end position="266"/>
    </location>
</feature>
<dbReference type="PROSITE" id="PS50113">
    <property type="entry name" value="PAC"/>
    <property type="match status" value="2"/>
</dbReference>
<dbReference type="EMBL" id="REGR01000006">
    <property type="protein sequence ID" value="RXZ43809.1"/>
    <property type="molecule type" value="Genomic_DNA"/>
</dbReference>
<sequence>MFNQKLKRQLSEQQELVAMQQAVLAAINRSMATIEFKPDGTIIDANENFLATVGYQRADIVGQHHRIFCEERYARSPEYAEFWQRLNRGEFISGEFKRVGRDGRPIWLEASYNPVFDRDGRLLKVVKFAQDITRHTCEAHEQENKIKAIGRSMAVIEFSPDGTILTANDNFLATVGYSLADIQGQHHRLFCDEAYTKSPEYAAFWQRLNRGEYMAGQFQRRGRGGAVLWLEASYNPIFDADGVVYKVIKFATDVTESVLNVNRDIEHATEAYQLSESTEALSRQGASVIETAAAEMRRIADSARVSTQLIEALGAQSSKITSIVNTIHDIADQTNLLALNAAIEAARAGEQGRGFAVVADEVRKLAERTTRSTAEIAGMVEAIREGTHTAIVSMSAMLKQAEQGVEHANDAGGAIDKIRESTQKVVEVINTFSSVASQKRAS</sequence>
<organism evidence="4 5">
    <name type="scientific">Crenobacter cavernae</name>
    <dbReference type="NCBI Taxonomy" id="2290923"/>
    <lineage>
        <taxon>Bacteria</taxon>
        <taxon>Pseudomonadati</taxon>
        <taxon>Pseudomonadota</taxon>
        <taxon>Betaproteobacteria</taxon>
        <taxon>Neisseriales</taxon>
        <taxon>Neisseriaceae</taxon>
        <taxon>Crenobacter</taxon>
    </lineage>
</organism>
<reference evidence="4 5" key="1">
    <citation type="submission" date="2018-10" db="EMBL/GenBank/DDBJ databases">
        <title>Draft genome of Fastidiocella sp. strain 375T, a bacterium isolated from a karstic cave dripping water.</title>
        <authorList>
            <person name="Coelho C."/>
            <person name="Verissimo A."/>
            <person name="Tiago I."/>
        </authorList>
    </citation>
    <scope>NUCLEOTIDE SEQUENCE [LARGE SCALE GENOMIC DNA]</scope>
    <source>
        <strain evidence="4 5">CAVE-375</strain>
    </source>
</reference>
<name>A0ABY0FCZ3_9NEIS</name>
<dbReference type="SMART" id="SM00086">
    <property type="entry name" value="PAC"/>
    <property type="match status" value="2"/>
</dbReference>
<evidence type="ECO:0000259" key="3">
    <source>
        <dbReference type="PROSITE" id="PS50113"/>
    </source>
</evidence>
<dbReference type="SMART" id="SM00283">
    <property type="entry name" value="MA"/>
    <property type="match status" value="1"/>
</dbReference>
<dbReference type="SUPFAM" id="SSF58104">
    <property type="entry name" value="Methyl-accepting chemotaxis protein (MCP) signaling domain"/>
    <property type="match status" value="1"/>
</dbReference>
<dbReference type="PANTHER" id="PTHR24422">
    <property type="entry name" value="CHEMOTAXIS PROTEIN METHYLTRANSFERASE"/>
    <property type="match status" value="1"/>
</dbReference>
<dbReference type="InterPro" id="IPR035965">
    <property type="entry name" value="PAS-like_dom_sf"/>
</dbReference>
<keyword evidence="1" id="KW-0807">Transducer</keyword>
<dbReference type="InterPro" id="IPR050903">
    <property type="entry name" value="Bact_Chemotaxis_MeTrfase"/>
</dbReference>
<proteinExistence type="predicted"/>
<dbReference type="Gene3D" id="3.30.450.20">
    <property type="entry name" value="PAS domain"/>
    <property type="match status" value="2"/>
</dbReference>
<dbReference type="Pfam" id="PF08447">
    <property type="entry name" value="PAS_3"/>
    <property type="match status" value="1"/>
</dbReference>
<dbReference type="Pfam" id="PF00015">
    <property type="entry name" value="MCPsignal"/>
    <property type="match status" value="1"/>
</dbReference>
<keyword evidence="5" id="KW-1185">Reference proteome</keyword>
<evidence type="ECO:0000256" key="1">
    <source>
        <dbReference type="PROSITE-ProRule" id="PRU00284"/>
    </source>
</evidence>
<dbReference type="InterPro" id="IPR004089">
    <property type="entry name" value="MCPsignal_dom"/>
</dbReference>